<sequence length="56" mass="6475">MHHDFRCVEMSEPISWKGAENLGLKMLTCRGDAVHQPFYIRVSARHISYSSTDNHD</sequence>
<reference evidence="1" key="2">
    <citation type="submission" date="2020-11" db="EMBL/GenBank/DDBJ databases">
        <authorList>
            <person name="McCartney M.A."/>
            <person name="Auch B."/>
            <person name="Kono T."/>
            <person name="Mallez S."/>
            <person name="Becker A."/>
            <person name="Gohl D.M."/>
            <person name="Silverstein K.A.T."/>
            <person name="Koren S."/>
            <person name="Bechman K.B."/>
            <person name="Herman A."/>
            <person name="Abrahante J.E."/>
            <person name="Garbe J."/>
        </authorList>
    </citation>
    <scope>NUCLEOTIDE SEQUENCE</scope>
    <source>
        <strain evidence="1">Duluth1</strain>
        <tissue evidence="1">Whole animal</tissue>
    </source>
</reference>
<reference evidence="1" key="1">
    <citation type="journal article" date="2019" name="bioRxiv">
        <title>The Genome of the Zebra Mussel, Dreissena polymorpha: A Resource for Invasive Species Research.</title>
        <authorList>
            <person name="McCartney M.A."/>
            <person name="Auch B."/>
            <person name="Kono T."/>
            <person name="Mallez S."/>
            <person name="Zhang Y."/>
            <person name="Obille A."/>
            <person name="Becker A."/>
            <person name="Abrahante J.E."/>
            <person name="Garbe J."/>
            <person name="Badalamenti J.P."/>
            <person name="Herman A."/>
            <person name="Mangelson H."/>
            <person name="Liachko I."/>
            <person name="Sullivan S."/>
            <person name="Sone E.D."/>
            <person name="Koren S."/>
            <person name="Silverstein K.A.T."/>
            <person name="Beckman K.B."/>
            <person name="Gohl D.M."/>
        </authorList>
    </citation>
    <scope>NUCLEOTIDE SEQUENCE</scope>
    <source>
        <strain evidence="1">Duluth1</strain>
        <tissue evidence="1">Whole animal</tissue>
    </source>
</reference>
<proteinExistence type="predicted"/>
<dbReference type="Proteomes" id="UP000828390">
    <property type="component" value="Unassembled WGS sequence"/>
</dbReference>
<accession>A0A9D4LY43</accession>
<evidence type="ECO:0000313" key="2">
    <source>
        <dbReference type="Proteomes" id="UP000828390"/>
    </source>
</evidence>
<evidence type="ECO:0000313" key="1">
    <source>
        <dbReference type="EMBL" id="KAH3866044.1"/>
    </source>
</evidence>
<keyword evidence="2" id="KW-1185">Reference proteome</keyword>
<organism evidence="1 2">
    <name type="scientific">Dreissena polymorpha</name>
    <name type="common">Zebra mussel</name>
    <name type="synonym">Mytilus polymorpha</name>
    <dbReference type="NCBI Taxonomy" id="45954"/>
    <lineage>
        <taxon>Eukaryota</taxon>
        <taxon>Metazoa</taxon>
        <taxon>Spiralia</taxon>
        <taxon>Lophotrochozoa</taxon>
        <taxon>Mollusca</taxon>
        <taxon>Bivalvia</taxon>
        <taxon>Autobranchia</taxon>
        <taxon>Heteroconchia</taxon>
        <taxon>Euheterodonta</taxon>
        <taxon>Imparidentia</taxon>
        <taxon>Neoheterodontei</taxon>
        <taxon>Myida</taxon>
        <taxon>Dreissenoidea</taxon>
        <taxon>Dreissenidae</taxon>
        <taxon>Dreissena</taxon>
    </lineage>
</organism>
<comment type="caution">
    <text evidence="1">The sequence shown here is derived from an EMBL/GenBank/DDBJ whole genome shotgun (WGS) entry which is preliminary data.</text>
</comment>
<protein>
    <submittedName>
        <fullName evidence="1">Uncharacterized protein</fullName>
    </submittedName>
</protein>
<gene>
    <name evidence="1" type="ORF">DPMN_029095</name>
</gene>
<dbReference type="EMBL" id="JAIWYP010000002">
    <property type="protein sequence ID" value="KAH3866044.1"/>
    <property type="molecule type" value="Genomic_DNA"/>
</dbReference>
<dbReference type="AlphaFoldDB" id="A0A9D4LY43"/>
<name>A0A9D4LY43_DREPO</name>